<feature type="region of interest" description="Disordered" evidence="1">
    <location>
        <begin position="1"/>
        <end position="35"/>
    </location>
</feature>
<dbReference type="AlphaFoldDB" id="A0A319D0A7"/>
<name>A0A319D0A7_9EURO</name>
<dbReference type="Gene3D" id="3.90.1150.10">
    <property type="entry name" value="Aspartate Aminotransferase, domain 1"/>
    <property type="match status" value="1"/>
</dbReference>
<dbReference type="SUPFAM" id="SSF53383">
    <property type="entry name" value="PLP-dependent transferases"/>
    <property type="match status" value="1"/>
</dbReference>
<evidence type="ECO:0000313" key="2">
    <source>
        <dbReference type="EMBL" id="PYH90956.1"/>
    </source>
</evidence>
<dbReference type="InterPro" id="IPR015422">
    <property type="entry name" value="PyrdxlP-dep_Trfase_small"/>
</dbReference>
<evidence type="ECO:0000256" key="1">
    <source>
        <dbReference type="SAM" id="MobiDB-lite"/>
    </source>
</evidence>
<accession>A0A319D0A7</accession>
<proteinExistence type="predicted"/>
<dbReference type="Proteomes" id="UP000247810">
    <property type="component" value="Unassembled WGS sequence"/>
</dbReference>
<reference evidence="2 3" key="1">
    <citation type="submission" date="2018-02" db="EMBL/GenBank/DDBJ databases">
        <title>The genomes of Aspergillus section Nigri reveals drivers in fungal speciation.</title>
        <authorList>
            <consortium name="DOE Joint Genome Institute"/>
            <person name="Vesth T.C."/>
            <person name="Nybo J."/>
            <person name="Theobald S."/>
            <person name="Brandl J."/>
            <person name="Frisvad J.C."/>
            <person name="Nielsen K.F."/>
            <person name="Lyhne E.K."/>
            <person name="Kogle M.E."/>
            <person name="Kuo A."/>
            <person name="Riley R."/>
            <person name="Clum A."/>
            <person name="Nolan M."/>
            <person name="Lipzen A."/>
            <person name="Salamov A."/>
            <person name="Henrissat B."/>
            <person name="Wiebenga A."/>
            <person name="De vries R.P."/>
            <person name="Grigoriev I.V."/>
            <person name="Mortensen U.H."/>
            <person name="Andersen M.R."/>
            <person name="Baker S.E."/>
        </authorList>
    </citation>
    <scope>NUCLEOTIDE SEQUENCE [LARGE SCALE GENOMIC DNA]</scope>
    <source>
        <strain evidence="2 3">CBS 707.79</strain>
    </source>
</reference>
<protein>
    <recommendedName>
        <fullName evidence="4">Aspartate transaminase</fullName>
    </recommendedName>
</protein>
<dbReference type="VEuPathDB" id="FungiDB:BO71DRAFT_433375"/>
<dbReference type="STRING" id="1448320.A0A319D0A7"/>
<dbReference type="InterPro" id="IPR015424">
    <property type="entry name" value="PyrdxlP-dep_Trfase"/>
</dbReference>
<evidence type="ECO:0000313" key="3">
    <source>
        <dbReference type="Proteomes" id="UP000247810"/>
    </source>
</evidence>
<dbReference type="EMBL" id="KZ825963">
    <property type="protein sequence ID" value="PYH90956.1"/>
    <property type="molecule type" value="Genomic_DNA"/>
</dbReference>
<organism evidence="2 3">
    <name type="scientific">Aspergillus ellipticus CBS 707.79</name>
    <dbReference type="NCBI Taxonomy" id="1448320"/>
    <lineage>
        <taxon>Eukaryota</taxon>
        <taxon>Fungi</taxon>
        <taxon>Dikarya</taxon>
        <taxon>Ascomycota</taxon>
        <taxon>Pezizomycotina</taxon>
        <taxon>Eurotiomycetes</taxon>
        <taxon>Eurotiomycetidae</taxon>
        <taxon>Eurotiales</taxon>
        <taxon>Aspergillaceae</taxon>
        <taxon>Aspergillus</taxon>
        <taxon>Aspergillus subgen. Circumdati</taxon>
    </lineage>
</organism>
<evidence type="ECO:0008006" key="4">
    <source>
        <dbReference type="Google" id="ProtNLM"/>
    </source>
</evidence>
<gene>
    <name evidence="2" type="ORF">BO71DRAFT_433375</name>
</gene>
<dbReference type="OrthoDB" id="550424at2759"/>
<keyword evidence="3" id="KW-1185">Reference proteome</keyword>
<feature type="compositionally biased region" description="Polar residues" evidence="1">
    <location>
        <begin position="1"/>
        <end position="11"/>
    </location>
</feature>
<sequence>MSFLPNISSLPPHSPFQLTGECESDSHPNKLNLGQGVYKDENGQTWALPTIQKFFF</sequence>